<dbReference type="PANTHER" id="PTHR11440">
    <property type="entry name" value="LECITHIN-CHOLESTEROL ACYLTRANSFERASE-RELATED"/>
    <property type="match status" value="1"/>
</dbReference>
<dbReference type="Gene3D" id="3.40.50.1820">
    <property type="entry name" value="alpha/beta hydrolase"/>
    <property type="match status" value="1"/>
</dbReference>
<name>A0ABP8EWP3_9MICO</name>
<evidence type="ECO:0008006" key="3">
    <source>
        <dbReference type="Google" id="ProtNLM"/>
    </source>
</evidence>
<dbReference type="EMBL" id="BAABBA010000011">
    <property type="protein sequence ID" value="GAA4288132.1"/>
    <property type="molecule type" value="Genomic_DNA"/>
</dbReference>
<dbReference type="Pfam" id="PF02450">
    <property type="entry name" value="LCAT"/>
    <property type="match status" value="1"/>
</dbReference>
<reference evidence="2" key="1">
    <citation type="journal article" date="2019" name="Int. J. Syst. Evol. Microbiol.">
        <title>The Global Catalogue of Microorganisms (GCM) 10K type strain sequencing project: providing services to taxonomists for standard genome sequencing and annotation.</title>
        <authorList>
            <consortium name="The Broad Institute Genomics Platform"/>
            <consortium name="The Broad Institute Genome Sequencing Center for Infectious Disease"/>
            <person name="Wu L."/>
            <person name="Ma J."/>
        </authorList>
    </citation>
    <scope>NUCLEOTIDE SEQUENCE [LARGE SCALE GENOMIC DNA]</scope>
    <source>
        <strain evidence="2">JCM 17459</strain>
    </source>
</reference>
<dbReference type="Proteomes" id="UP001499841">
    <property type="component" value="Unassembled WGS sequence"/>
</dbReference>
<dbReference type="InterPro" id="IPR003386">
    <property type="entry name" value="LACT/PDAT_acylTrfase"/>
</dbReference>
<evidence type="ECO:0000313" key="2">
    <source>
        <dbReference type="Proteomes" id="UP001499841"/>
    </source>
</evidence>
<gene>
    <name evidence="1" type="ORF">GCM10022262_24920</name>
</gene>
<dbReference type="InterPro" id="IPR029058">
    <property type="entry name" value="AB_hydrolase_fold"/>
</dbReference>
<evidence type="ECO:0000313" key="1">
    <source>
        <dbReference type="EMBL" id="GAA4288132.1"/>
    </source>
</evidence>
<sequence>MPTTIYVLLPGIVGSVLEKDGNDVFGLTVGAGLRALFSGGRSIQDLRLDPTETGEADDGVTATRIAADAHLIPGLWKIDGYTAVGNHLRRRLGAVPGETYFEFPYDWRLDNRVAARRLRDSAAGWLAAQRTKDPDTRLVLVAHSMGALVARYYLEVLGGWRDTRALISFGAPYRGSLDALGQLSNGSRTALGLVDLTELARSLPSVHQLLPIYPCLDDGTGALHRLTELAAPHLDPVAVAAARAFHQEIEDAQTANAMLEEYVTGGYRLHQVVGIDQPTNQSARLAGEGVELLRTYKGEDLGGDGTVPRVSATPLELADDSGAMFSGTRHSSLQNAPAVLTQISGWTSGVHLGRFRVAPSQVRLSVDLADVYRADEPVHLTVTPTGATGDLTATLEYLGGPEGVAAPTEPVTVTLGAAEGAREVELPHAGPGGYRVTVRGTAAVEPVSDLLVVAPR</sequence>
<protein>
    <recommendedName>
        <fullName evidence="3">Lecithin:cholesterol acyltransferase</fullName>
    </recommendedName>
</protein>
<accession>A0ABP8EWP3</accession>
<comment type="caution">
    <text evidence="1">The sequence shown here is derived from an EMBL/GenBank/DDBJ whole genome shotgun (WGS) entry which is preliminary data.</text>
</comment>
<keyword evidence="2" id="KW-1185">Reference proteome</keyword>
<dbReference type="SUPFAM" id="SSF53474">
    <property type="entry name" value="alpha/beta-Hydrolases"/>
    <property type="match status" value="1"/>
</dbReference>
<dbReference type="RefSeq" id="WP_345041650.1">
    <property type="nucleotide sequence ID" value="NZ_BAABBA010000011.1"/>
</dbReference>
<organism evidence="1 2">
    <name type="scientific">Georgenia daeguensis</name>
    <dbReference type="NCBI Taxonomy" id="908355"/>
    <lineage>
        <taxon>Bacteria</taxon>
        <taxon>Bacillati</taxon>
        <taxon>Actinomycetota</taxon>
        <taxon>Actinomycetes</taxon>
        <taxon>Micrococcales</taxon>
        <taxon>Bogoriellaceae</taxon>
        <taxon>Georgenia</taxon>
    </lineage>
</organism>
<proteinExistence type="predicted"/>